<name>A0A1Y1ZUG8_9FUNG</name>
<reference evidence="13 14" key="1">
    <citation type="submission" date="2016-08" db="EMBL/GenBank/DDBJ databases">
        <title>A Parts List for Fungal Cellulosomes Revealed by Comparative Genomics.</title>
        <authorList>
            <consortium name="DOE Joint Genome Institute"/>
            <person name="Haitjema C.H."/>
            <person name="Gilmore S.P."/>
            <person name="Henske J.K."/>
            <person name="Solomon K.V."/>
            <person name="De Groot R."/>
            <person name="Kuo A."/>
            <person name="Mondo S.J."/>
            <person name="Salamov A.A."/>
            <person name="Labutti K."/>
            <person name="Zhao Z."/>
            <person name="Chiniquy J."/>
            <person name="Barry K."/>
            <person name="Brewer H.M."/>
            <person name="Purvine S.O."/>
            <person name="Wright A.T."/>
            <person name="Boxma B."/>
            <person name="Van Alen T."/>
            <person name="Hackstein J.H."/>
            <person name="Baker S.E."/>
            <person name="Grigoriev I.V."/>
            <person name="O'Malley M.A."/>
        </authorList>
    </citation>
    <scope>NUCLEOTIDE SEQUENCE [LARGE SCALE GENOMIC DNA]</scope>
    <source>
        <strain evidence="13 14">G1</strain>
    </source>
</reference>
<evidence type="ECO:0000256" key="7">
    <source>
        <dbReference type="ARBA" id="ARBA00023136"/>
    </source>
</evidence>
<sequence length="1165" mass="134135">MMKAQLQWRQFNFFEKEQIYDPIERSRSPKWLQNMDITSWTNGRGHLIFGDSAGLITLVNYSLNLNYSYPAHPSSITQVKIMKYKNILISVGEDESSVPNIKVWNLDKMNKNTKSPVCLRTIKVNHAGKISPVTSIAILDSMSQMAIGLENGTVILMRGDILRDRFTKTRIIHEGKGAVTGLGFKEEGKQTLLYIVTNSSIYLYNTLVKDYKKLIDEQGCNVGCSVINFHDPFSDLIIGKNEAVYFYNSEGRGPCSIIDCEKYQLLWYRNYLVIVSYDKLNKYKNADDSQFNKHDPTQNEKTMSITIYDLKNKYIAYTESFTEDFIREDQNDINSKFVEKKGAIRCICSEWGSLFIFTGDRKMYRLEEIDLSTKLDILFKRNMYTLAINIVNSQQQYSSTNSNPNLNLEGISTKENQVVQNTINNTEYDYGTLVEIYKRYGDWLYEKSDFDNAMTQYLHTIGQLEPSYVIRKFLDAQRIHNLTSYLQALHEAGLANSDHTTLLLNCYTKLKSEDSLDQFIKSEKNINFDVDTAINVCRQAGYFEHAIYLAEAFKYYDLYINIQVEDLHNYHDVISYMNKLPFKIVENNINRYGIKLVTNIPEHTTELLIKLCTGWDDENEKEFEDVNEEGINKNNGQSLLSHVVSKYKNSKTNNSNSNNGNNKETNGTSTAKMVNEVNETSINNQDMTSFIINNDNSTIDDEKSKMSLNPNQTHLSSFPPFQPENITNNGINIIGSINAATALKNEESFQINASSISNISHSFQSQVNFNLDDDRFNRNNIIDLSTTISPKLEEEKLKGNAQVTFDASNKHVLMANAESFIYLYINQKEWCITFLETVLEKRLNSANENSNNIIIEEDMNDNDNQIIWNTLLELYLSGTTEIFKKSEDYTEDDSIMKWEPLEGKIMDLLCNPKANYDIDHALVLCKAYNFQKGILYLSEKLNLYTTIIRNYFDNENYEEILSTCNKYGDHDPSLWALALSYFASRDNCIHTYLITVLNKIDEKKILSPLEVIQILSKNSSVTIGTVKDYICRNISELKEIEENQTIINNYKKDTEAMRQQIDNLKNGDVIFQVSKCEACGRQLELPTIHFLCKHSYHLRCLGENDHTCPKCAPEHKMIIDAIKLQESNIVNQDILDQQLETSNDHFDTITSYFSKNPFFSMNSGY</sequence>
<evidence type="ECO:0000256" key="1">
    <source>
        <dbReference type="ARBA" id="ARBA00007070"/>
    </source>
</evidence>
<protein>
    <recommendedName>
        <fullName evidence="12">RING-type domain-containing protein</fullName>
    </recommendedName>
</protein>
<evidence type="ECO:0000259" key="12">
    <source>
        <dbReference type="PROSITE" id="PS50089"/>
    </source>
</evidence>
<dbReference type="GO" id="GO:0030897">
    <property type="term" value="C:HOPS complex"/>
    <property type="evidence" value="ECO:0007669"/>
    <property type="project" value="TreeGrafter"/>
</dbReference>
<accession>A0A1Y1ZUG8</accession>
<keyword evidence="14" id="KW-1185">Reference proteome</keyword>
<dbReference type="Pfam" id="PF23356">
    <property type="entry name" value="TPR_PEP5_VPS11"/>
    <property type="match status" value="2"/>
</dbReference>
<dbReference type="OrthoDB" id="26184at2759"/>
<evidence type="ECO:0000256" key="11">
    <source>
        <dbReference type="SAM" id="MobiDB-lite"/>
    </source>
</evidence>
<dbReference type="InterPro" id="IPR057307">
    <property type="entry name" value="PEP5_VPS11_N"/>
</dbReference>
<dbReference type="GO" id="GO:0007032">
    <property type="term" value="P:endosome organization"/>
    <property type="evidence" value="ECO:0007669"/>
    <property type="project" value="TreeGrafter"/>
</dbReference>
<feature type="region of interest" description="Disordered" evidence="11">
    <location>
        <begin position="649"/>
        <end position="668"/>
    </location>
</feature>
<evidence type="ECO:0000256" key="8">
    <source>
        <dbReference type="ARBA" id="ARBA00029433"/>
    </source>
</evidence>
<feature type="repeat" description="CHCR" evidence="10">
    <location>
        <begin position="457"/>
        <end position="605"/>
    </location>
</feature>
<dbReference type="STRING" id="1754190.A0A1Y1ZUG8"/>
<dbReference type="GO" id="GO:0006904">
    <property type="term" value="P:vesicle docking involved in exocytosis"/>
    <property type="evidence" value="ECO:0007669"/>
    <property type="project" value="TreeGrafter"/>
</dbReference>
<dbReference type="InterPro" id="IPR001841">
    <property type="entry name" value="Znf_RING"/>
</dbReference>
<dbReference type="GO" id="GO:0007033">
    <property type="term" value="P:vacuole organization"/>
    <property type="evidence" value="ECO:0007669"/>
    <property type="project" value="TreeGrafter"/>
</dbReference>
<evidence type="ECO:0000256" key="9">
    <source>
        <dbReference type="PROSITE-ProRule" id="PRU00175"/>
    </source>
</evidence>
<dbReference type="InterPro" id="IPR016528">
    <property type="entry name" value="VPS11"/>
</dbReference>
<evidence type="ECO:0000256" key="6">
    <source>
        <dbReference type="ARBA" id="ARBA00022927"/>
    </source>
</evidence>
<organism evidence="13 14">
    <name type="scientific">Neocallimastix californiae</name>
    <dbReference type="NCBI Taxonomy" id="1754190"/>
    <lineage>
        <taxon>Eukaryota</taxon>
        <taxon>Fungi</taxon>
        <taxon>Fungi incertae sedis</taxon>
        <taxon>Chytridiomycota</taxon>
        <taxon>Chytridiomycota incertae sedis</taxon>
        <taxon>Neocallimastigomycetes</taxon>
        <taxon>Neocallimastigales</taxon>
        <taxon>Neocallimastigaceae</taxon>
        <taxon>Neocallimastix</taxon>
    </lineage>
</organism>
<dbReference type="PIRSF" id="PIRSF007860">
    <property type="entry name" value="VPS11"/>
    <property type="match status" value="1"/>
</dbReference>
<comment type="caution">
    <text evidence="13">The sequence shown here is derived from an EMBL/GenBank/DDBJ whole genome shotgun (WGS) entry which is preliminary data.</text>
</comment>
<evidence type="ECO:0000256" key="10">
    <source>
        <dbReference type="PROSITE-ProRule" id="PRU01006"/>
    </source>
</evidence>
<dbReference type="CDD" id="cd16688">
    <property type="entry name" value="RING-H2_Vps11"/>
    <property type="match status" value="1"/>
</dbReference>
<dbReference type="GO" id="GO:0006886">
    <property type="term" value="P:intracellular protein transport"/>
    <property type="evidence" value="ECO:0007669"/>
    <property type="project" value="UniProtKB-UniRule"/>
</dbReference>
<comment type="subcellular location">
    <subcellularLocation>
        <location evidence="8">Endomembrane system</location>
        <topology evidence="8">Peripheral membrane protein</topology>
        <orientation evidence="8">Cytoplasmic side</orientation>
    </subcellularLocation>
</comment>
<dbReference type="GO" id="GO:0008270">
    <property type="term" value="F:zinc ion binding"/>
    <property type="evidence" value="ECO:0007669"/>
    <property type="project" value="UniProtKB-KW"/>
</dbReference>
<dbReference type="GO" id="GO:0030674">
    <property type="term" value="F:protein-macromolecule adaptor activity"/>
    <property type="evidence" value="ECO:0007669"/>
    <property type="project" value="TreeGrafter"/>
</dbReference>
<dbReference type="GO" id="GO:0048284">
    <property type="term" value="P:organelle fusion"/>
    <property type="evidence" value="ECO:0007669"/>
    <property type="project" value="TreeGrafter"/>
</dbReference>
<evidence type="ECO:0000256" key="2">
    <source>
        <dbReference type="ARBA" id="ARBA00022448"/>
    </source>
</evidence>
<keyword evidence="6" id="KW-0653">Protein transport</keyword>
<dbReference type="PANTHER" id="PTHR23323">
    <property type="entry name" value="VACUOLAR PROTEIN SORTING-ASSOCIATED PROTEIN"/>
    <property type="match status" value="1"/>
</dbReference>
<dbReference type="InterPro" id="IPR000547">
    <property type="entry name" value="Clathrin_H-chain/VPS_repeat"/>
</dbReference>
<dbReference type="PROSITE" id="PS50236">
    <property type="entry name" value="CHCR"/>
    <property type="match status" value="1"/>
</dbReference>
<dbReference type="Pfam" id="PF17122">
    <property type="entry name" value="zf-C3H2C3"/>
    <property type="match status" value="1"/>
</dbReference>
<evidence type="ECO:0000313" key="13">
    <source>
        <dbReference type="EMBL" id="ORY13881.1"/>
    </source>
</evidence>
<dbReference type="InterPro" id="IPR036322">
    <property type="entry name" value="WD40_repeat_dom_sf"/>
</dbReference>
<dbReference type="InterPro" id="IPR015943">
    <property type="entry name" value="WD40/YVTN_repeat-like_dom_sf"/>
</dbReference>
<keyword evidence="7" id="KW-0472">Membrane</keyword>
<feature type="domain" description="RING-type" evidence="12">
    <location>
        <begin position="1076"/>
        <end position="1111"/>
    </location>
</feature>
<keyword evidence="3" id="KW-0479">Metal-binding</keyword>
<dbReference type="Proteomes" id="UP000193920">
    <property type="component" value="Unassembled WGS sequence"/>
</dbReference>
<dbReference type="PROSITE" id="PS50089">
    <property type="entry name" value="ZF_RING_2"/>
    <property type="match status" value="1"/>
</dbReference>
<evidence type="ECO:0000256" key="4">
    <source>
        <dbReference type="ARBA" id="ARBA00022771"/>
    </source>
</evidence>
<dbReference type="SUPFAM" id="SSF48371">
    <property type="entry name" value="ARM repeat"/>
    <property type="match status" value="1"/>
</dbReference>
<keyword evidence="5" id="KW-0862">Zinc</keyword>
<dbReference type="Gene3D" id="2.130.10.10">
    <property type="entry name" value="YVTN repeat-like/Quinoprotein amine dehydrogenase"/>
    <property type="match status" value="1"/>
</dbReference>
<dbReference type="PANTHER" id="PTHR23323:SF24">
    <property type="entry name" value="VACUOLAR PROTEIN SORTING-ASSOCIATED PROTEIN 11 HOMOLOG"/>
    <property type="match status" value="1"/>
</dbReference>
<dbReference type="AlphaFoldDB" id="A0A1Y1ZUG8"/>
<evidence type="ECO:0000256" key="3">
    <source>
        <dbReference type="ARBA" id="ARBA00022723"/>
    </source>
</evidence>
<comment type="similarity">
    <text evidence="1">Belongs to the VPS11 family.</text>
</comment>
<evidence type="ECO:0000256" key="5">
    <source>
        <dbReference type="ARBA" id="ARBA00022833"/>
    </source>
</evidence>
<evidence type="ECO:0000313" key="14">
    <source>
        <dbReference type="Proteomes" id="UP000193920"/>
    </source>
</evidence>
<dbReference type="GO" id="GO:0005768">
    <property type="term" value="C:endosome"/>
    <property type="evidence" value="ECO:0007669"/>
    <property type="project" value="TreeGrafter"/>
</dbReference>
<dbReference type="InterPro" id="IPR016024">
    <property type="entry name" value="ARM-type_fold"/>
</dbReference>
<dbReference type="Pfam" id="PF23341">
    <property type="entry name" value="PEP5_VPS11_N"/>
    <property type="match status" value="1"/>
</dbReference>
<dbReference type="SMART" id="SM00320">
    <property type="entry name" value="WD40"/>
    <property type="match status" value="3"/>
</dbReference>
<dbReference type="SUPFAM" id="SSF50978">
    <property type="entry name" value="WD40 repeat-like"/>
    <property type="match status" value="1"/>
</dbReference>
<keyword evidence="4 9" id="KW-0863">Zinc-finger</keyword>
<proteinExistence type="inferred from homology"/>
<dbReference type="InterPro" id="IPR057308">
    <property type="entry name" value="CHCR_PEP5_VPS11"/>
</dbReference>
<gene>
    <name evidence="13" type="ORF">LY90DRAFT_677679</name>
</gene>
<dbReference type="EMBL" id="MCOG01000356">
    <property type="protein sequence ID" value="ORY13881.1"/>
    <property type="molecule type" value="Genomic_DNA"/>
</dbReference>
<keyword evidence="2" id="KW-0813">Transport</keyword>
<dbReference type="InterPro" id="IPR001680">
    <property type="entry name" value="WD40_rpt"/>
</dbReference>